<proteinExistence type="predicted"/>
<evidence type="ECO:0000313" key="3">
    <source>
        <dbReference type="Proteomes" id="UP001597508"/>
    </source>
</evidence>
<dbReference type="RefSeq" id="WP_379667485.1">
    <property type="nucleotide sequence ID" value="NZ_JBHULH010000012.1"/>
</dbReference>
<evidence type="ECO:0000313" key="2">
    <source>
        <dbReference type="EMBL" id="MFD2568778.1"/>
    </source>
</evidence>
<feature type="region of interest" description="Disordered" evidence="1">
    <location>
        <begin position="362"/>
        <end position="387"/>
    </location>
</feature>
<keyword evidence="3" id="KW-1185">Reference proteome</keyword>
<evidence type="ECO:0000256" key="1">
    <source>
        <dbReference type="SAM" id="MobiDB-lite"/>
    </source>
</evidence>
<feature type="compositionally biased region" description="Polar residues" evidence="1">
    <location>
        <begin position="367"/>
        <end position="387"/>
    </location>
</feature>
<gene>
    <name evidence="2" type="ORF">ACFSRZ_15490</name>
</gene>
<dbReference type="Proteomes" id="UP001597508">
    <property type="component" value="Unassembled WGS sequence"/>
</dbReference>
<name>A0ABW5LVE1_9FLAO</name>
<organism evidence="2 3">
    <name type="scientific">Pseudotenacibaculum haliotis</name>
    <dbReference type="NCBI Taxonomy" id="1862138"/>
    <lineage>
        <taxon>Bacteria</taxon>
        <taxon>Pseudomonadati</taxon>
        <taxon>Bacteroidota</taxon>
        <taxon>Flavobacteriia</taxon>
        <taxon>Flavobacteriales</taxon>
        <taxon>Flavobacteriaceae</taxon>
        <taxon>Pseudotenacibaculum</taxon>
    </lineage>
</organism>
<protein>
    <submittedName>
        <fullName evidence="2">Uncharacterized protein</fullName>
    </submittedName>
</protein>
<sequence length="812" mass="91558">MNKKSKLPYKYGFARIGSVMNCLTREFNPLKHAFDMSKLNALGRIQTKQPIGELSIEANSFSSSHQNSSSSSGDTTVKAGFPFFKTSYNEHTSNSEAKLNTANGLSLKVKHSLIGCDIVLNHNVTPEELYACATPRFKAAYNRVAESLELFNKISQGEEDDDHQLSEEEAQNRWLQACHDFQAEFGHGFVTKLKLISTASGELLVSYDSEVDQDQQKHGRGYSLGGAFKKFSAGASHGKEWVDAHSNSEAKGSVSAQVESIPGISSVADWANSFITDYAGKSIDAIQEKPPTSIAAPVADAKAPEIPAVEAPKKEGLPTPTITLDSADKVVEFMRVKEMKDNGENGTKDEWKNFSKKLKEDAKSATDSKISQEGQQEQKQDNASQKKWNYTQNKIHSLKTDNDITSKDQLDASEDISLGEYDIYDFEFTNYLDYFPALATDAFFPTRSGLNISKINIYLMTRQLIGSYFNYICQMPLKITGGYITRDRAASYEKTLYEYSDFINTYIKNKEYITDDDFRICTAKFGEMLQANTHFAKIGMPVYNYFNEHYETLSKAPFGFTLTAFCDSYGSGKTTRVYGERYNPNSTNSYSKNKIYTEGYLTNLKCTLSPWTKLRNDYQSLMKDSTRFIPVIHGGEKPSLVLACYSYDEFTDKWAWLILGKKLKENDLHGKHTTLFNIDYFDLKIIHFHLEKSGNRYFKAKFHRSEDQIEGIEDEGVEGLEFLKLAQVIYDHDQKYLGKKLVQLGFGPITQKDSRVEKLIDAKFMPVDYDLVGEGPIQGIPMWQDFPFQALQDSITSGFGSARQKTSVEETA</sequence>
<accession>A0ABW5LVE1</accession>
<comment type="caution">
    <text evidence="2">The sequence shown here is derived from an EMBL/GenBank/DDBJ whole genome shotgun (WGS) entry which is preliminary data.</text>
</comment>
<dbReference type="EMBL" id="JBHULH010000012">
    <property type="protein sequence ID" value="MFD2568778.1"/>
    <property type="molecule type" value="Genomic_DNA"/>
</dbReference>
<reference evidence="3" key="1">
    <citation type="journal article" date="2019" name="Int. J. Syst. Evol. Microbiol.">
        <title>The Global Catalogue of Microorganisms (GCM) 10K type strain sequencing project: providing services to taxonomists for standard genome sequencing and annotation.</title>
        <authorList>
            <consortium name="The Broad Institute Genomics Platform"/>
            <consortium name="The Broad Institute Genome Sequencing Center for Infectious Disease"/>
            <person name="Wu L."/>
            <person name="Ma J."/>
        </authorList>
    </citation>
    <scope>NUCLEOTIDE SEQUENCE [LARGE SCALE GENOMIC DNA]</scope>
    <source>
        <strain evidence="3">KCTC 52127</strain>
    </source>
</reference>